<evidence type="ECO:0008006" key="8">
    <source>
        <dbReference type="Google" id="ProtNLM"/>
    </source>
</evidence>
<keyword evidence="4 5" id="KW-0472">Membrane</keyword>
<gene>
    <name evidence="6" type="ORF">MsAg5_02500</name>
</gene>
<reference evidence="6" key="1">
    <citation type="submission" date="2023-06" db="EMBL/GenBank/DDBJ databases">
        <title>Genome sequence of Methanosarcinaceae archaeon Ag5.</title>
        <authorList>
            <person name="Protasov E."/>
            <person name="Platt K."/>
            <person name="Poehlein A."/>
            <person name="Daniel R."/>
            <person name="Brune A."/>
        </authorList>
    </citation>
    <scope>NUCLEOTIDE SEQUENCE</scope>
    <source>
        <strain evidence="6">Ag5</strain>
    </source>
</reference>
<organism evidence="6 7">
    <name type="scientific">Methanolapillus africanus</name>
    <dbReference type="NCBI Taxonomy" id="3028297"/>
    <lineage>
        <taxon>Archaea</taxon>
        <taxon>Methanobacteriati</taxon>
        <taxon>Methanobacteriota</taxon>
        <taxon>Stenosarchaea group</taxon>
        <taxon>Methanomicrobia</taxon>
        <taxon>Methanosarcinales</taxon>
        <taxon>Methanosarcinaceae</taxon>
        <taxon>Methanolapillus</taxon>
    </lineage>
</organism>
<name>A0AAE4MIU8_9EURY</name>
<sequence length="175" mass="19387">MDEKIKDFGKDILTVLAIVAAFLIFCQLVFGLWTPMYVVQSGSMEPHMNIGDIIFIKDIDRVTVQTNEDALTSANPKEKFGGYGDVILYRPNGSKTAVPIIHRAMYYVDAGEPMWVGGPAAPHAGYITKGDNPVTNPLLDQQTPISPNTPVKEEWIIGVSKYKIPYIGKIRLIFS</sequence>
<keyword evidence="7" id="KW-1185">Reference proteome</keyword>
<evidence type="ECO:0000256" key="1">
    <source>
        <dbReference type="ARBA" id="ARBA00004370"/>
    </source>
</evidence>
<keyword evidence="3 5" id="KW-1133">Transmembrane helix</keyword>
<feature type="transmembrane region" description="Helical" evidence="5">
    <location>
        <begin position="12"/>
        <end position="33"/>
    </location>
</feature>
<dbReference type="EMBL" id="JAWDKD010000005">
    <property type="protein sequence ID" value="MDV0446417.1"/>
    <property type="molecule type" value="Genomic_DNA"/>
</dbReference>
<dbReference type="GO" id="GO:0016020">
    <property type="term" value="C:membrane"/>
    <property type="evidence" value="ECO:0007669"/>
    <property type="project" value="UniProtKB-SubCell"/>
</dbReference>
<evidence type="ECO:0000256" key="5">
    <source>
        <dbReference type="SAM" id="Phobius"/>
    </source>
</evidence>
<proteinExistence type="predicted"/>
<keyword evidence="2 5" id="KW-0812">Transmembrane</keyword>
<dbReference type="InterPro" id="IPR019533">
    <property type="entry name" value="Peptidase_S26"/>
</dbReference>
<dbReference type="AlphaFoldDB" id="A0AAE4MIU8"/>
<dbReference type="InterPro" id="IPR036286">
    <property type="entry name" value="LexA/Signal_pep-like_sf"/>
</dbReference>
<evidence type="ECO:0000256" key="3">
    <source>
        <dbReference type="ARBA" id="ARBA00022989"/>
    </source>
</evidence>
<dbReference type="GO" id="GO:0006465">
    <property type="term" value="P:signal peptide processing"/>
    <property type="evidence" value="ECO:0007669"/>
    <property type="project" value="InterPro"/>
</dbReference>
<dbReference type="PANTHER" id="PTHR10806">
    <property type="entry name" value="SIGNAL PEPTIDASE COMPLEX CATALYTIC SUBUNIT SEC11"/>
    <property type="match status" value="1"/>
</dbReference>
<protein>
    <recommendedName>
        <fullName evidence="8">Signal peptidase I</fullName>
    </recommendedName>
</protein>
<dbReference type="CDD" id="cd06530">
    <property type="entry name" value="S26_SPase_I"/>
    <property type="match status" value="1"/>
</dbReference>
<dbReference type="InterPro" id="IPR001733">
    <property type="entry name" value="Peptidase_S26B"/>
</dbReference>
<accession>A0AAE4MIU8</accession>
<comment type="caution">
    <text evidence="6">The sequence shown here is derived from an EMBL/GenBank/DDBJ whole genome shotgun (WGS) entry which is preliminary data.</text>
</comment>
<evidence type="ECO:0000256" key="4">
    <source>
        <dbReference type="ARBA" id="ARBA00023136"/>
    </source>
</evidence>
<evidence type="ECO:0000256" key="2">
    <source>
        <dbReference type="ARBA" id="ARBA00022692"/>
    </source>
</evidence>
<dbReference type="SUPFAM" id="SSF51306">
    <property type="entry name" value="LexA/Signal peptidase"/>
    <property type="match status" value="1"/>
</dbReference>
<evidence type="ECO:0000313" key="7">
    <source>
        <dbReference type="Proteomes" id="UP001271789"/>
    </source>
</evidence>
<comment type="subcellular location">
    <subcellularLocation>
        <location evidence="1">Membrane</location>
    </subcellularLocation>
</comment>
<dbReference type="Proteomes" id="UP001271789">
    <property type="component" value="Unassembled WGS sequence"/>
</dbReference>
<evidence type="ECO:0000313" key="6">
    <source>
        <dbReference type="EMBL" id="MDV0446417.1"/>
    </source>
</evidence>
<dbReference type="GO" id="GO:0004252">
    <property type="term" value="F:serine-type endopeptidase activity"/>
    <property type="evidence" value="ECO:0007669"/>
    <property type="project" value="InterPro"/>
</dbReference>
<dbReference type="PANTHER" id="PTHR10806:SF6">
    <property type="entry name" value="SIGNAL PEPTIDASE COMPLEX CATALYTIC SUBUNIT SEC11"/>
    <property type="match status" value="1"/>
</dbReference>
<dbReference type="RefSeq" id="WP_338098810.1">
    <property type="nucleotide sequence ID" value="NZ_JAWDKD010000005.1"/>
</dbReference>